<feature type="compositionally biased region" description="Acidic residues" evidence="1">
    <location>
        <begin position="108"/>
        <end position="119"/>
    </location>
</feature>
<reference evidence="2" key="1">
    <citation type="submission" date="2022-10" db="EMBL/GenBank/DDBJ databases">
        <authorList>
            <person name="Chen Y."/>
            <person name="Dougan E. K."/>
            <person name="Chan C."/>
            <person name="Rhodes N."/>
            <person name="Thang M."/>
        </authorList>
    </citation>
    <scope>NUCLEOTIDE SEQUENCE</scope>
</reference>
<evidence type="ECO:0000256" key="1">
    <source>
        <dbReference type="SAM" id="MobiDB-lite"/>
    </source>
</evidence>
<evidence type="ECO:0000313" key="3">
    <source>
        <dbReference type="EMBL" id="CAL4780406.1"/>
    </source>
</evidence>
<evidence type="ECO:0000313" key="4">
    <source>
        <dbReference type="Proteomes" id="UP001152797"/>
    </source>
</evidence>
<gene>
    <name evidence="2" type="ORF">C1SCF055_LOCUS19874</name>
</gene>
<reference evidence="3 4" key="2">
    <citation type="submission" date="2024-05" db="EMBL/GenBank/DDBJ databases">
        <authorList>
            <person name="Chen Y."/>
            <person name="Shah S."/>
            <person name="Dougan E. K."/>
            <person name="Thang M."/>
            <person name="Chan C."/>
        </authorList>
    </citation>
    <scope>NUCLEOTIDE SEQUENCE [LARGE SCALE GENOMIC DNA]</scope>
</reference>
<organism evidence="2">
    <name type="scientific">Cladocopium goreaui</name>
    <dbReference type="NCBI Taxonomy" id="2562237"/>
    <lineage>
        <taxon>Eukaryota</taxon>
        <taxon>Sar</taxon>
        <taxon>Alveolata</taxon>
        <taxon>Dinophyceae</taxon>
        <taxon>Suessiales</taxon>
        <taxon>Symbiodiniaceae</taxon>
        <taxon>Cladocopium</taxon>
    </lineage>
</organism>
<dbReference type="AlphaFoldDB" id="A0A9P1FXC0"/>
<name>A0A9P1FXC0_9DINO</name>
<evidence type="ECO:0000313" key="2">
    <source>
        <dbReference type="EMBL" id="CAI3993094.1"/>
    </source>
</evidence>
<accession>A0A9P1FXC0</accession>
<dbReference type="EMBL" id="CAMXCT020001791">
    <property type="protein sequence ID" value="CAL1146469.1"/>
    <property type="molecule type" value="Genomic_DNA"/>
</dbReference>
<comment type="caution">
    <text evidence="2">The sequence shown here is derived from an EMBL/GenBank/DDBJ whole genome shotgun (WGS) entry which is preliminary data.</text>
</comment>
<proteinExistence type="predicted"/>
<dbReference type="EMBL" id="CAMXCT030001791">
    <property type="protein sequence ID" value="CAL4780406.1"/>
    <property type="molecule type" value="Genomic_DNA"/>
</dbReference>
<dbReference type="EMBL" id="CAMXCT010001791">
    <property type="protein sequence ID" value="CAI3993094.1"/>
    <property type="molecule type" value="Genomic_DNA"/>
</dbReference>
<dbReference type="Proteomes" id="UP001152797">
    <property type="component" value="Unassembled WGS sequence"/>
</dbReference>
<sequence>MSASELSRRRLKTYVSDPPLPSDDAEMEASRQEEELEIMVAEELADPAVMDMNADDSEDGCDQKEHGAPAEDDTLEYEASVAGSECGNSLIDDGGEEPCGNESPAGDDAGDNDSDDATDDELQRICQCKWFSEDDNVILEVSEPEKKSTYDADSCSWKQLLSELEEEGHTEVTINHHELTKPCAGEGRDSYLIRPKPMEMHFSWTSPNTSQLKYTGIGSAFPEKVWALTLLDLQPSTRTFLAWV</sequence>
<feature type="region of interest" description="Disordered" evidence="1">
    <location>
        <begin position="1"/>
        <end position="119"/>
    </location>
</feature>
<protein>
    <submittedName>
        <fullName evidence="2">Uncharacterized protein</fullName>
    </submittedName>
</protein>
<keyword evidence="4" id="KW-1185">Reference proteome</keyword>